<evidence type="ECO:0008006" key="4">
    <source>
        <dbReference type="Google" id="ProtNLM"/>
    </source>
</evidence>
<dbReference type="Proteomes" id="UP000290682">
    <property type="component" value="Unassembled WGS sequence"/>
</dbReference>
<comment type="caution">
    <text evidence="2">The sequence shown here is derived from an EMBL/GenBank/DDBJ whole genome shotgun (WGS) entry which is preliminary data.</text>
</comment>
<gene>
    <name evidence="2" type="ORF">EBB06_08115</name>
</gene>
<feature type="transmembrane region" description="Helical" evidence="1">
    <location>
        <begin position="205"/>
        <end position="234"/>
    </location>
</feature>
<feature type="transmembrane region" description="Helical" evidence="1">
    <location>
        <begin position="110"/>
        <end position="139"/>
    </location>
</feature>
<keyword evidence="3" id="KW-1185">Reference proteome</keyword>
<dbReference type="InterPro" id="IPR047798">
    <property type="entry name" value="BPSS1780-like"/>
</dbReference>
<feature type="transmembrane region" description="Helical" evidence="1">
    <location>
        <begin position="46"/>
        <end position="65"/>
    </location>
</feature>
<dbReference type="NCBIfam" id="NF041043">
    <property type="entry name" value="BPSS1780_fam"/>
    <property type="match status" value="1"/>
</dbReference>
<dbReference type="RefSeq" id="WP_129212708.1">
    <property type="nucleotide sequence ID" value="NZ_REGR01000006.1"/>
</dbReference>
<feature type="transmembrane region" description="Helical" evidence="1">
    <location>
        <begin position="159"/>
        <end position="184"/>
    </location>
</feature>
<evidence type="ECO:0000313" key="2">
    <source>
        <dbReference type="EMBL" id="RXZ43831.1"/>
    </source>
</evidence>
<organism evidence="2 3">
    <name type="scientific">Crenobacter cavernae</name>
    <dbReference type="NCBI Taxonomy" id="2290923"/>
    <lineage>
        <taxon>Bacteria</taxon>
        <taxon>Pseudomonadati</taxon>
        <taxon>Pseudomonadota</taxon>
        <taxon>Betaproteobacteria</taxon>
        <taxon>Neisseriales</taxon>
        <taxon>Neisseriaceae</taxon>
        <taxon>Crenobacter</taxon>
    </lineage>
</organism>
<sequence length="252" mass="26735">MSDFFTDPAPPRPTPVLRPLEPRRVAAGRGWRWIVDAFYIVRTQPLTWVLMSLAYLVLAIVAGLVPVVGDAVVSLLAPVFAAGFILAAIKAEQGGELEVGDLFAGFRSRVGPLVVLGAAYLLLIMVAVLAALLVAVAFGAGTGVLTGATPADAESVGPALMMVPLLIGVLLVSLAYWFAPALIVTRDIGVLDAMKLSFKASLANWPAMLVASLALAMLLFLAVLPLFLGLLLWMPVVWVCYYTSWKDVFGDA</sequence>
<keyword evidence="1" id="KW-1133">Transmembrane helix</keyword>
<feature type="transmembrane region" description="Helical" evidence="1">
    <location>
        <begin position="71"/>
        <end position="89"/>
    </location>
</feature>
<dbReference type="EMBL" id="REGR01000006">
    <property type="protein sequence ID" value="RXZ43831.1"/>
    <property type="molecule type" value="Genomic_DNA"/>
</dbReference>
<accession>A0ABY0FCI2</accession>
<proteinExistence type="predicted"/>
<reference evidence="2 3" key="1">
    <citation type="submission" date="2018-10" db="EMBL/GenBank/DDBJ databases">
        <title>Draft genome of Fastidiocella sp. strain 375T, a bacterium isolated from a karstic cave dripping water.</title>
        <authorList>
            <person name="Coelho C."/>
            <person name="Verissimo A."/>
            <person name="Tiago I."/>
        </authorList>
    </citation>
    <scope>NUCLEOTIDE SEQUENCE [LARGE SCALE GENOMIC DNA]</scope>
    <source>
        <strain evidence="2 3">CAVE-375</strain>
    </source>
</reference>
<name>A0ABY0FCI2_9NEIS</name>
<keyword evidence="1" id="KW-0472">Membrane</keyword>
<evidence type="ECO:0000313" key="3">
    <source>
        <dbReference type="Proteomes" id="UP000290682"/>
    </source>
</evidence>
<keyword evidence="1" id="KW-0812">Transmembrane</keyword>
<evidence type="ECO:0000256" key="1">
    <source>
        <dbReference type="SAM" id="Phobius"/>
    </source>
</evidence>
<protein>
    <recommendedName>
        <fullName evidence="4">DUF2189 domain-containing protein</fullName>
    </recommendedName>
</protein>